<proteinExistence type="predicted"/>
<protein>
    <submittedName>
        <fullName evidence="2">VCBS repeat-containing protein</fullName>
    </submittedName>
</protein>
<dbReference type="EMBL" id="DSUT01000071">
    <property type="protein sequence ID" value="HGK28013.1"/>
    <property type="molecule type" value="Genomic_DNA"/>
</dbReference>
<dbReference type="Pfam" id="PF13517">
    <property type="entry name" value="FG-GAP_3"/>
    <property type="match status" value="2"/>
</dbReference>
<dbReference type="AlphaFoldDB" id="A0A7C4CB32"/>
<comment type="caution">
    <text evidence="2">The sequence shown here is derived from an EMBL/GenBank/DDBJ whole genome shotgun (WGS) entry which is preliminary data.</text>
</comment>
<dbReference type="InterPro" id="IPR013517">
    <property type="entry name" value="FG-GAP"/>
</dbReference>
<dbReference type="InterPro" id="IPR028994">
    <property type="entry name" value="Integrin_alpha_N"/>
</dbReference>
<organism evidence="2">
    <name type="scientific">candidate division WOR-3 bacterium</name>
    <dbReference type="NCBI Taxonomy" id="2052148"/>
    <lineage>
        <taxon>Bacteria</taxon>
        <taxon>Bacteria division WOR-3</taxon>
    </lineage>
</organism>
<evidence type="ECO:0000313" key="2">
    <source>
        <dbReference type="EMBL" id="HGK28013.1"/>
    </source>
</evidence>
<dbReference type="SUPFAM" id="SSF69318">
    <property type="entry name" value="Integrin alpha N-terminal domain"/>
    <property type="match status" value="1"/>
</dbReference>
<sequence>MTVIAALVFELAAGQLGYVECSAGLEPPRMEGGRTELEFADLNNDGHVDIVGIGDHGSPFINTDQHGISVWFGNGRGGWDTFQFGNFGYGGIAVGDVNRDGHWDVGYGMHHNYSGVDLGDQLIEVALGDGTGRNWIPWDDSLAQEGQNWGMFSTDFADIDNDGDLDVGSISFGADDGIHVYLNLGNGAWRRSFGFLGGNSNMEFYFRDVNRDGNADLIAAHGYGSVWFGDGSGNFTPANTGLPQSSYGLDGLSVGDVDNDGGCDVAFANSAGGVEVWVWNDSGQVWQSRSGSLPASGRFDATQLCDMNADGFVDVCALGGGQVKVWTGNGAGNWVEAATITTPSPGGYSAFRTGADFDHNGRPDFVMVTREGSWPNDRNRMHAFRETTSVRELEISAVFPRGREKFCNGSVQFIDWWSEAPNAESTQVKLEFSSDGPAGPWETVADSLRNNGRFQWLVPQGVVSGNCFLRYIVSGPQGSATALTPRAFAVGDTVVGASEAGRLRPVGVRVVPSVARTGVQVVFSPAPGIRGNLLLLDAAGRVVRSQPVAAGAREAFFEVADLPDGAYFVRLDRFATTVGKLVKRQ</sequence>
<evidence type="ECO:0000256" key="1">
    <source>
        <dbReference type="ARBA" id="ARBA00022729"/>
    </source>
</evidence>
<keyword evidence="1" id="KW-0732">Signal</keyword>
<reference evidence="2" key="1">
    <citation type="journal article" date="2020" name="mSystems">
        <title>Genome- and Community-Level Interaction Insights into Carbon Utilization and Element Cycling Functions of Hydrothermarchaeota in Hydrothermal Sediment.</title>
        <authorList>
            <person name="Zhou Z."/>
            <person name="Liu Y."/>
            <person name="Xu W."/>
            <person name="Pan J."/>
            <person name="Luo Z.H."/>
            <person name="Li M."/>
        </authorList>
    </citation>
    <scope>NUCLEOTIDE SEQUENCE [LARGE SCALE GENOMIC DNA]</scope>
    <source>
        <strain evidence="2">SpSt-488</strain>
    </source>
</reference>
<dbReference type="PANTHER" id="PTHR46580:SF4">
    <property type="entry name" value="ATP_GTP-BINDING PROTEIN"/>
    <property type="match status" value="1"/>
</dbReference>
<accession>A0A7C4CB32</accession>
<gene>
    <name evidence="2" type="ORF">ENS41_03575</name>
</gene>
<name>A0A7C4CB32_UNCW3</name>
<dbReference type="PANTHER" id="PTHR46580">
    <property type="entry name" value="SENSOR KINASE-RELATED"/>
    <property type="match status" value="1"/>
</dbReference>